<accession>A0A0D3KS69</accession>
<dbReference type="Proteomes" id="UP000013827">
    <property type="component" value="Unassembled WGS sequence"/>
</dbReference>
<dbReference type="PANTHER" id="PTHR10869:SF246">
    <property type="entry name" value="TRANSMEMBRANE PROLYL 4-HYDROXYLASE"/>
    <property type="match status" value="1"/>
</dbReference>
<dbReference type="InterPro" id="IPR045054">
    <property type="entry name" value="P4HA-like"/>
</dbReference>
<dbReference type="SMART" id="SM00702">
    <property type="entry name" value="P4Hc"/>
    <property type="match status" value="1"/>
</dbReference>
<keyword evidence="5" id="KW-0408">Iron</keyword>
<dbReference type="InterPro" id="IPR044862">
    <property type="entry name" value="Pro_4_hyd_alph_FE2OG_OXY"/>
</dbReference>
<organism evidence="7 8">
    <name type="scientific">Emiliania huxleyi (strain CCMP1516)</name>
    <dbReference type="NCBI Taxonomy" id="280463"/>
    <lineage>
        <taxon>Eukaryota</taxon>
        <taxon>Haptista</taxon>
        <taxon>Haptophyta</taxon>
        <taxon>Prymnesiophyceae</taxon>
        <taxon>Isochrysidales</taxon>
        <taxon>Noelaerhabdaceae</taxon>
        <taxon>Emiliania</taxon>
    </lineage>
</organism>
<evidence type="ECO:0000256" key="2">
    <source>
        <dbReference type="ARBA" id="ARBA00022723"/>
    </source>
</evidence>
<dbReference type="RefSeq" id="XP_005791033.1">
    <property type="nucleotide sequence ID" value="XM_005790976.1"/>
</dbReference>
<dbReference type="GO" id="GO:0005783">
    <property type="term" value="C:endoplasmic reticulum"/>
    <property type="evidence" value="ECO:0007669"/>
    <property type="project" value="TreeGrafter"/>
</dbReference>
<dbReference type="STRING" id="2903.R1FYK2"/>
<dbReference type="GeneID" id="17283875"/>
<dbReference type="Pfam" id="PF13640">
    <property type="entry name" value="2OG-FeII_Oxy_3"/>
    <property type="match status" value="1"/>
</dbReference>
<name>A0A0D3KS69_EMIH1</name>
<evidence type="ECO:0000313" key="7">
    <source>
        <dbReference type="EnsemblProtists" id="EOD38604"/>
    </source>
</evidence>
<evidence type="ECO:0000256" key="5">
    <source>
        <dbReference type="ARBA" id="ARBA00023004"/>
    </source>
</evidence>
<evidence type="ECO:0000256" key="3">
    <source>
        <dbReference type="ARBA" id="ARBA00022964"/>
    </source>
</evidence>
<dbReference type="KEGG" id="ehx:EMIHUDRAFT_440072"/>
<sequence>MVGVVTHAPGRILTLPGAFTTEECAALIAEAEDAGFKPSAKSGGGHGQVATTGARTSQFRVVDNQKLANLLWDRVKTAVPADLHGIKPVPYMPNQATRGDEYSAVGCNPHLRFYKYDPGQFVLKHDDYRMSRFRVDPATGEHYEQMTFLTVLIYLNDEFADGRTKFWTQYATTDSKGHCRFIRDVDFTEADLAIKPVTGMALVNDHMVQHEGEAPQKGTKYIMRSDIVHERPVPAARVAEKFKKGQLFGEWTRHYEPSCLHYTE</sequence>
<proteinExistence type="predicted"/>
<keyword evidence="2" id="KW-0479">Metal-binding</keyword>
<evidence type="ECO:0000256" key="4">
    <source>
        <dbReference type="ARBA" id="ARBA00023002"/>
    </source>
</evidence>
<comment type="cofactor">
    <cofactor evidence="1">
        <name>L-ascorbate</name>
        <dbReference type="ChEBI" id="CHEBI:38290"/>
    </cofactor>
</comment>
<dbReference type="Gene3D" id="2.60.120.620">
    <property type="entry name" value="q2cbj1_9rhob like domain"/>
    <property type="match status" value="1"/>
</dbReference>
<dbReference type="EnsemblProtists" id="EOD38604">
    <property type="protein sequence ID" value="EOD38604"/>
    <property type="gene ID" value="EMIHUDRAFT_440072"/>
</dbReference>
<keyword evidence="3" id="KW-0223">Dioxygenase</keyword>
<dbReference type="PANTHER" id="PTHR10869">
    <property type="entry name" value="PROLYL 4-HYDROXYLASE ALPHA SUBUNIT"/>
    <property type="match status" value="1"/>
</dbReference>
<dbReference type="HOGENOM" id="CLU_041456_2_1_1"/>
<feature type="domain" description="Prolyl 4-hydroxylase alpha subunit" evidence="6">
    <location>
        <begin position="10"/>
        <end position="228"/>
    </location>
</feature>
<reference evidence="8" key="1">
    <citation type="journal article" date="2013" name="Nature">
        <title>Pan genome of the phytoplankton Emiliania underpins its global distribution.</title>
        <authorList>
            <person name="Read B.A."/>
            <person name="Kegel J."/>
            <person name="Klute M.J."/>
            <person name="Kuo A."/>
            <person name="Lefebvre S.C."/>
            <person name="Maumus F."/>
            <person name="Mayer C."/>
            <person name="Miller J."/>
            <person name="Monier A."/>
            <person name="Salamov A."/>
            <person name="Young J."/>
            <person name="Aguilar M."/>
            <person name="Claverie J.M."/>
            <person name="Frickenhaus S."/>
            <person name="Gonzalez K."/>
            <person name="Herman E.K."/>
            <person name="Lin Y.C."/>
            <person name="Napier J."/>
            <person name="Ogata H."/>
            <person name="Sarno A.F."/>
            <person name="Shmutz J."/>
            <person name="Schroeder D."/>
            <person name="de Vargas C."/>
            <person name="Verret F."/>
            <person name="von Dassow P."/>
            <person name="Valentin K."/>
            <person name="Van de Peer Y."/>
            <person name="Wheeler G."/>
            <person name="Dacks J.B."/>
            <person name="Delwiche C.F."/>
            <person name="Dyhrman S.T."/>
            <person name="Glockner G."/>
            <person name="John U."/>
            <person name="Richards T."/>
            <person name="Worden A.Z."/>
            <person name="Zhang X."/>
            <person name="Grigoriev I.V."/>
            <person name="Allen A.E."/>
            <person name="Bidle K."/>
            <person name="Borodovsky M."/>
            <person name="Bowler C."/>
            <person name="Brownlee C."/>
            <person name="Cock J.M."/>
            <person name="Elias M."/>
            <person name="Gladyshev V.N."/>
            <person name="Groth M."/>
            <person name="Guda C."/>
            <person name="Hadaegh A."/>
            <person name="Iglesias-Rodriguez M.D."/>
            <person name="Jenkins J."/>
            <person name="Jones B.M."/>
            <person name="Lawson T."/>
            <person name="Leese F."/>
            <person name="Lindquist E."/>
            <person name="Lobanov A."/>
            <person name="Lomsadze A."/>
            <person name="Malik S.B."/>
            <person name="Marsh M.E."/>
            <person name="Mackinder L."/>
            <person name="Mock T."/>
            <person name="Mueller-Roeber B."/>
            <person name="Pagarete A."/>
            <person name="Parker M."/>
            <person name="Probert I."/>
            <person name="Quesneville H."/>
            <person name="Raines C."/>
            <person name="Rensing S.A."/>
            <person name="Riano-Pachon D.M."/>
            <person name="Richier S."/>
            <person name="Rokitta S."/>
            <person name="Shiraiwa Y."/>
            <person name="Soanes D.M."/>
            <person name="van der Giezen M."/>
            <person name="Wahlund T.M."/>
            <person name="Williams B."/>
            <person name="Wilson W."/>
            <person name="Wolfe G."/>
            <person name="Wurch L.L."/>
        </authorList>
    </citation>
    <scope>NUCLEOTIDE SEQUENCE</scope>
</reference>
<evidence type="ECO:0000313" key="8">
    <source>
        <dbReference type="Proteomes" id="UP000013827"/>
    </source>
</evidence>
<dbReference type="AlphaFoldDB" id="A0A0D3KS69"/>
<keyword evidence="8" id="KW-1185">Reference proteome</keyword>
<evidence type="ECO:0000256" key="1">
    <source>
        <dbReference type="ARBA" id="ARBA00001961"/>
    </source>
</evidence>
<keyword evidence="4" id="KW-0560">Oxidoreductase</keyword>
<dbReference type="GO" id="GO:0005506">
    <property type="term" value="F:iron ion binding"/>
    <property type="evidence" value="ECO:0007669"/>
    <property type="project" value="InterPro"/>
</dbReference>
<dbReference type="InterPro" id="IPR006620">
    <property type="entry name" value="Pro_4_hyd_alph"/>
</dbReference>
<evidence type="ECO:0000259" key="6">
    <source>
        <dbReference type="SMART" id="SM00702"/>
    </source>
</evidence>
<reference evidence="7" key="2">
    <citation type="submission" date="2024-10" db="UniProtKB">
        <authorList>
            <consortium name="EnsemblProtists"/>
        </authorList>
    </citation>
    <scope>IDENTIFICATION</scope>
</reference>
<dbReference type="GO" id="GO:0004656">
    <property type="term" value="F:procollagen-proline 4-dioxygenase activity"/>
    <property type="evidence" value="ECO:0007669"/>
    <property type="project" value="TreeGrafter"/>
</dbReference>
<dbReference type="GO" id="GO:0031418">
    <property type="term" value="F:L-ascorbic acid binding"/>
    <property type="evidence" value="ECO:0007669"/>
    <property type="project" value="InterPro"/>
</dbReference>
<protein>
    <recommendedName>
        <fullName evidence="6">Prolyl 4-hydroxylase alpha subunit domain-containing protein</fullName>
    </recommendedName>
</protein>
<dbReference type="PaxDb" id="2903-EOD38604"/>